<dbReference type="OrthoDB" id="2514702at2"/>
<feature type="transmembrane region" description="Helical" evidence="1">
    <location>
        <begin position="128"/>
        <end position="149"/>
    </location>
</feature>
<accession>A0A4Y6R8P0</accession>
<dbReference type="KEGG" id="jas:FJQ89_01555"/>
<keyword evidence="1" id="KW-0472">Membrane</keyword>
<evidence type="ECO:0000256" key="1">
    <source>
        <dbReference type="SAM" id="Phobius"/>
    </source>
</evidence>
<organism evidence="3 4">
    <name type="scientific">Janthinobacterium tructae</name>
    <dbReference type="NCBI Taxonomy" id="2590869"/>
    <lineage>
        <taxon>Bacteria</taxon>
        <taxon>Pseudomonadati</taxon>
        <taxon>Pseudomonadota</taxon>
        <taxon>Betaproteobacteria</taxon>
        <taxon>Burkholderiales</taxon>
        <taxon>Oxalobacteraceae</taxon>
        <taxon>Janthinobacterium</taxon>
    </lineage>
</organism>
<evidence type="ECO:0000313" key="3">
    <source>
        <dbReference type="EMBL" id="QDG69239.1"/>
    </source>
</evidence>
<evidence type="ECO:0000259" key="2">
    <source>
        <dbReference type="PROSITE" id="PS50109"/>
    </source>
</evidence>
<feature type="transmembrane region" description="Helical" evidence="1">
    <location>
        <begin position="161"/>
        <end position="183"/>
    </location>
</feature>
<dbReference type="RefSeq" id="WP_141168763.1">
    <property type="nucleotide sequence ID" value="NZ_CP041185.1"/>
</dbReference>
<keyword evidence="1" id="KW-1133">Transmembrane helix</keyword>
<dbReference type="InterPro" id="IPR050640">
    <property type="entry name" value="Bact_2-comp_sensor_kinase"/>
</dbReference>
<keyword evidence="4" id="KW-1185">Reference proteome</keyword>
<dbReference type="AlphaFoldDB" id="A0A4Y6R8P0"/>
<protein>
    <recommendedName>
        <fullName evidence="2">Histidine kinase domain-containing protein</fullName>
    </recommendedName>
</protein>
<keyword evidence="1" id="KW-0812">Transmembrane</keyword>
<dbReference type="PANTHER" id="PTHR34220:SF9">
    <property type="entry name" value="SIGNAL TRANSDUCTION HISTIDINE KINASE INTERNAL REGION DOMAIN-CONTAINING PROTEIN"/>
    <property type="match status" value="1"/>
</dbReference>
<evidence type="ECO:0000313" key="4">
    <source>
        <dbReference type="Proteomes" id="UP000316665"/>
    </source>
</evidence>
<proteinExistence type="predicted"/>
<dbReference type="PROSITE" id="PS50109">
    <property type="entry name" value="HIS_KIN"/>
    <property type="match status" value="1"/>
</dbReference>
<dbReference type="SUPFAM" id="SSF55874">
    <property type="entry name" value="ATPase domain of HSP90 chaperone/DNA topoisomerase II/histidine kinase"/>
    <property type="match status" value="1"/>
</dbReference>
<dbReference type="InterPro" id="IPR010559">
    <property type="entry name" value="Sig_transdc_His_kin_internal"/>
</dbReference>
<dbReference type="Pfam" id="PF06580">
    <property type="entry name" value="His_kinase"/>
    <property type="match status" value="1"/>
</dbReference>
<sequence>MLKKYTDWYRSIDEETLRVLKHPELAEQVQGRVRRYVAMKLVKLTPIERQQLHDFLLKYRGAGFYIAAFKLMLLFSAIGLALHLLLPARFELLKALAFSNGLGFALAWGLVGVWFNYRSSVRNKFKRLLLIVSTCAAGVAAGVLLAGWSDTGSMGMAFERLLRVGGIALLVAGLFYMVPLAIVTSWRNRQYEALTVQLQQDAERDRLARELSESQLRLLRAQIEPHFLFNTLGAVQQLAEQGAPRAAALTADLIAFLRASLAEMRSEQVPLQSEFDMVAAYLRVMQARMGSRLRYVLDLPAEFAHATIPSMILLTLAENAIKHGIEPSLRGGEIRLSALRVGGMLCLRVQDTGMGLPASGAGSVPGGGLGLENVRSRLLLSDPSASLSLRDGEEGGVIAEIVLSINIASSLKEPAA</sequence>
<dbReference type="GO" id="GO:0016020">
    <property type="term" value="C:membrane"/>
    <property type="evidence" value="ECO:0007669"/>
    <property type="project" value="InterPro"/>
</dbReference>
<dbReference type="InterPro" id="IPR036890">
    <property type="entry name" value="HATPase_C_sf"/>
</dbReference>
<feature type="domain" description="Histidine kinase" evidence="2">
    <location>
        <begin position="312"/>
        <end position="407"/>
    </location>
</feature>
<dbReference type="EMBL" id="CP041185">
    <property type="protein sequence ID" value="QDG69239.1"/>
    <property type="molecule type" value="Genomic_DNA"/>
</dbReference>
<gene>
    <name evidence="3" type="ORF">FJQ89_01555</name>
</gene>
<dbReference type="Proteomes" id="UP000316665">
    <property type="component" value="Chromosome"/>
</dbReference>
<reference evidence="3 4" key="1">
    <citation type="submission" date="2019-06" db="EMBL/GenBank/DDBJ databases">
        <title>Complete genome sequence of Janthinobacterium sp. SNU WT3 isolated from diseased rainbow trout.</title>
        <authorList>
            <person name="Oh W.T."/>
            <person name="Park S.C."/>
        </authorList>
    </citation>
    <scope>NUCLEOTIDE SEQUENCE [LARGE SCALE GENOMIC DNA]</scope>
    <source>
        <strain evidence="3 4">SNU WT3</strain>
    </source>
</reference>
<dbReference type="Gene3D" id="3.30.565.10">
    <property type="entry name" value="Histidine kinase-like ATPase, C-terminal domain"/>
    <property type="match status" value="1"/>
</dbReference>
<dbReference type="GO" id="GO:0000155">
    <property type="term" value="F:phosphorelay sensor kinase activity"/>
    <property type="evidence" value="ECO:0007669"/>
    <property type="project" value="InterPro"/>
</dbReference>
<name>A0A4Y6R8P0_9BURK</name>
<dbReference type="InterPro" id="IPR005467">
    <property type="entry name" value="His_kinase_dom"/>
</dbReference>
<feature type="transmembrane region" description="Helical" evidence="1">
    <location>
        <begin position="62"/>
        <end position="86"/>
    </location>
</feature>
<feature type="transmembrane region" description="Helical" evidence="1">
    <location>
        <begin position="92"/>
        <end position="116"/>
    </location>
</feature>
<dbReference type="PANTHER" id="PTHR34220">
    <property type="entry name" value="SENSOR HISTIDINE KINASE YPDA"/>
    <property type="match status" value="1"/>
</dbReference>